<dbReference type="AlphaFoldDB" id="A0A4C1TAU1"/>
<evidence type="ECO:0000256" key="1">
    <source>
        <dbReference type="SAM" id="Phobius"/>
    </source>
</evidence>
<keyword evidence="1" id="KW-0472">Membrane</keyword>
<sequence>MALRVLPNNQYHWLMVAPGLFLRENLFQPLLSCLFGYNVIIVALWCCCLSIDCFAVKPITVMSSELRPGVDKYVSPGGEACFLAPRKLSSPSDKALVAGADVNQIHIL</sequence>
<organism evidence="2 3">
    <name type="scientific">Eumeta variegata</name>
    <name type="common">Bagworm moth</name>
    <name type="synonym">Eumeta japonica</name>
    <dbReference type="NCBI Taxonomy" id="151549"/>
    <lineage>
        <taxon>Eukaryota</taxon>
        <taxon>Metazoa</taxon>
        <taxon>Ecdysozoa</taxon>
        <taxon>Arthropoda</taxon>
        <taxon>Hexapoda</taxon>
        <taxon>Insecta</taxon>
        <taxon>Pterygota</taxon>
        <taxon>Neoptera</taxon>
        <taxon>Endopterygota</taxon>
        <taxon>Lepidoptera</taxon>
        <taxon>Glossata</taxon>
        <taxon>Ditrysia</taxon>
        <taxon>Tineoidea</taxon>
        <taxon>Psychidae</taxon>
        <taxon>Oiketicinae</taxon>
        <taxon>Eumeta</taxon>
    </lineage>
</organism>
<protein>
    <submittedName>
        <fullName evidence="2">Uncharacterized protein</fullName>
    </submittedName>
</protein>
<accession>A0A4C1TAU1</accession>
<proteinExistence type="predicted"/>
<keyword evidence="3" id="KW-1185">Reference proteome</keyword>
<comment type="caution">
    <text evidence="2">The sequence shown here is derived from an EMBL/GenBank/DDBJ whole genome shotgun (WGS) entry which is preliminary data.</text>
</comment>
<keyword evidence="1" id="KW-0812">Transmembrane</keyword>
<dbReference type="EMBL" id="BGZK01004721">
    <property type="protein sequence ID" value="GBP10537.1"/>
    <property type="molecule type" value="Genomic_DNA"/>
</dbReference>
<gene>
    <name evidence="2" type="ORF">EVAR_71993_1</name>
</gene>
<keyword evidence="1" id="KW-1133">Transmembrane helix</keyword>
<evidence type="ECO:0000313" key="2">
    <source>
        <dbReference type="EMBL" id="GBP10537.1"/>
    </source>
</evidence>
<feature type="transmembrane region" description="Helical" evidence="1">
    <location>
        <begin position="35"/>
        <end position="56"/>
    </location>
</feature>
<dbReference type="Proteomes" id="UP000299102">
    <property type="component" value="Unassembled WGS sequence"/>
</dbReference>
<reference evidence="2 3" key="1">
    <citation type="journal article" date="2019" name="Commun. Biol.">
        <title>The bagworm genome reveals a unique fibroin gene that provides high tensile strength.</title>
        <authorList>
            <person name="Kono N."/>
            <person name="Nakamura H."/>
            <person name="Ohtoshi R."/>
            <person name="Tomita M."/>
            <person name="Numata K."/>
            <person name="Arakawa K."/>
        </authorList>
    </citation>
    <scope>NUCLEOTIDE SEQUENCE [LARGE SCALE GENOMIC DNA]</scope>
</reference>
<name>A0A4C1TAU1_EUMVA</name>
<evidence type="ECO:0000313" key="3">
    <source>
        <dbReference type="Proteomes" id="UP000299102"/>
    </source>
</evidence>